<dbReference type="GO" id="GO:0051920">
    <property type="term" value="F:peroxiredoxin activity"/>
    <property type="evidence" value="ECO:0007669"/>
    <property type="project" value="InterPro"/>
</dbReference>
<gene>
    <name evidence="2" type="ORF">HHL11_18720</name>
</gene>
<dbReference type="EMBL" id="JABBFX010000002">
    <property type="protein sequence ID" value="NML45788.1"/>
    <property type="molecule type" value="Genomic_DNA"/>
</dbReference>
<protein>
    <recommendedName>
        <fullName evidence="1">Carboxymuconolactone decarboxylase-like domain-containing protein</fullName>
    </recommendedName>
</protein>
<evidence type="ECO:0000313" key="2">
    <source>
        <dbReference type="EMBL" id="NML45788.1"/>
    </source>
</evidence>
<evidence type="ECO:0000259" key="1">
    <source>
        <dbReference type="Pfam" id="PF02627"/>
    </source>
</evidence>
<feature type="domain" description="Carboxymuconolactone decarboxylase-like" evidence="1">
    <location>
        <begin position="127"/>
        <end position="203"/>
    </location>
</feature>
<dbReference type="Proteomes" id="UP000541185">
    <property type="component" value="Unassembled WGS sequence"/>
</dbReference>
<dbReference type="Gene3D" id="1.20.1290.10">
    <property type="entry name" value="AhpD-like"/>
    <property type="match status" value="2"/>
</dbReference>
<evidence type="ECO:0000313" key="3">
    <source>
        <dbReference type="Proteomes" id="UP000541185"/>
    </source>
</evidence>
<dbReference type="PANTHER" id="PTHR33930">
    <property type="entry name" value="ALKYL HYDROPEROXIDE REDUCTASE AHPD"/>
    <property type="match status" value="1"/>
</dbReference>
<sequence>MDSKKQEEGAKLLEQMFAKRGYLLPYHRMLGASDPQLLSTYDTLYTRLTLDQRELTMVEREIVWIALIAATREKYAFFHLERGVQAGMDNEAISDSVAIASACEGFDALHFAQGAFEKWTPESRAMKRYAAIFDAARGGLPEAIAEVAAVVCFASYRNPNGMRFHLKRAFDKGAKREQIAEGLSYVLLHRGGPTMIDAVGCWEKAAPELKIPGPY</sequence>
<dbReference type="Pfam" id="PF02627">
    <property type="entry name" value="CMD"/>
    <property type="match status" value="2"/>
</dbReference>
<dbReference type="SUPFAM" id="SSF69118">
    <property type="entry name" value="AhpD-like"/>
    <property type="match status" value="2"/>
</dbReference>
<organism evidence="2 3">
    <name type="scientific">Ramlibacter agri</name>
    <dbReference type="NCBI Taxonomy" id="2728837"/>
    <lineage>
        <taxon>Bacteria</taxon>
        <taxon>Pseudomonadati</taxon>
        <taxon>Pseudomonadota</taxon>
        <taxon>Betaproteobacteria</taxon>
        <taxon>Burkholderiales</taxon>
        <taxon>Comamonadaceae</taxon>
        <taxon>Ramlibacter</taxon>
    </lineage>
</organism>
<dbReference type="PANTHER" id="PTHR33930:SF2">
    <property type="entry name" value="BLR3452 PROTEIN"/>
    <property type="match status" value="1"/>
</dbReference>
<dbReference type="AlphaFoldDB" id="A0A848HE00"/>
<proteinExistence type="predicted"/>
<name>A0A848HE00_9BURK</name>
<dbReference type="InterPro" id="IPR003779">
    <property type="entry name" value="CMD-like"/>
</dbReference>
<feature type="domain" description="Carboxymuconolactone decarboxylase-like" evidence="1">
    <location>
        <begin position="35"/>
        <end position="114"/>
    </location>
</feature>
<dbReference type="InterPro" id="IPR029032">
    <property type="entry name" value="AhpD-like"/>
</dbReference>
<keyword evidence="3" id="KW-1185">Reference proteome</keyword>
<comment type="caution">
    <text evidence="2">The sequence shown here is derived from an EMBL/GenBank/DDBJ whole genome shotgun (WGS) entry which is preliminary data.</text>
</comment>
<dbReference type="RefSeq" id="WP_169420105.1">
    <property type="nucleotide sequence ID" value="NZ_JABBFX010000002.1"/>
</dbReference>
<reference evidence="2 3" key="1">
    <citation type="submission" date="2020-04" db="EMBL/GenBank/DDBJ databases">
        <title>Ramlibacter sp. G-1-2-2 isolated from soil.</title>
        <authorList>
            <person name="Dahal R.H."/>
        </authorList>
    </citation>
    <scope>NUCLEOTIDE SEQUENCE [LARGE SCALE GENOMIC DNA]</scope>
    <source>
        <strain evidence="2 3">G-1-2-2</strain>
    </source>
</reference>
<accession>A0A848HE00</accession>